<reference evidence="1" key="1">
    <citation type="submission" date="2020-06" db="EMBL/GenBank/DDBJ databases">
        <authorList>
            <person name="Li T."/>
            <person name="Hu X."/>
            <person name="Zhang T."/>
            <person name="Song X."/>
            <person name="Zhang H."/>
            <person name="Dai N."/>
            <person name="Sheng W."/>
            <person name="Hou X."/>
            <person name="Wei L."/>
        </authorList>
    </citation>
    <scope>NUCLEOTIDE SEQUENCE</scope>
    <source>
        <strain evidence="1">G02</strain>
        <tissue evidence="1">Leaf</tissue>
    </source>
</reference>
<evidence type="ECO:0008006" key="2">
    <source>
        <dbReference type="Google" id="ProtNLM"/>
    </source>
</evidence>
<protein>
    <recommendedName>
        <fullName evidence="2">Prokineticin domain-containing protein</fullName>
    </recommendedName>
</protein>
<gene>
    <name evidence="1" type="ORF">Sradi_0733200</name>
</gene>
<name>A0AAW2VSJ5_SESRA</name>
<dbReference type="EMBL" id="JACGWJ010000003">
    <property type="protein sequence ID" value="KAL0431072.1"/>
    <property type="molecule type" value="Genomic_DNA"/>
</dbReference>
<reference evidence="1" key="2">
    <citation type="journal article" date="2024" name="Plant">
        <title>Genomic evolution and insights into agronomic trait innovations of Sesamum species.</title>
        <authorList>
            <person name="Miao H."/>
            <person name="Wang L."/>
            <person name="Qu L."/>
            <person name="Liu H."/>
            <person name="Sun Y."/>
            <person name="Le M."/>
            <person name="Wang Q."/>
            <person name="Wei S."/>
            <person name="Zheng Y."/>
            <person name="Lin W."/>
            <person name="Duan Y."/>
            <person name="Cao H."/>
            <person name="Xiong S."/>
            <person name="Wang X."/>
            <person name="Wei L."/>
            <person name="Li C."/>
            <person name="Ma Q."/>
            <person name="Ju M."/>
            <person name="Zhao R."/>
            <person name="Li G."/>
            <person name="Mu C."/>
            <person name="Tian Q."/>
            <person name="Mei H."/>
            <person name="Zhang T."/>
            <person name="Gao T."/>
            <person name="Zhang H."/>
        </authorList>
    </citation>
    <scope>NUCLEOTIDE SEQUENCE</scope>
    <source>
        <strain evidence="1">G02</strain>
    </source>
</reference>
<dbReference type="AlphaFoldDB" id="A0AAW2VSJ5"/>
<sequence length="111" mass="12450">MNRSCMEQSYCVSLKEDLFEVAPVGIGLRDHIEGKIMCPQEAGLRCRCGGGFKCMYKTKMIPLENGLNVCLKKGWGASTKKGLCAFVEDKIRTLGKVYFMSRMPAWGQNLF</sequence>
<proteinExistence type="predicted"/>
<evidence type="ECO:0000313" key="1">
    <source>
        <dbReference type="EMBL" id="KAL0431072.1"/>
    </source>
</evidence>
<comment type="caution">
    <text evidence="1">The sequence shown here is derived from an EMBL/GenBank/DDBJ whole genome shotgun (WGS) entry which is preliminary data.</text>
</comment>
<accession>A0AAW2VSJ5</accession>
<organism evidence="1">
    <name type="scientific">Sesamum radiatum</name>
    <name type="common">Black benniseed</name>
    <dbReference type="NCBI Taxonomy" id="300843"/>
    <lineage>
        <taxon>Eukaryota</taxon>
        <taxon>Viridiplantae</taxon>
        <taxon>Streptophyta</taxon>
        <taxon>Embryophyta</taxon>
        <taxon>Tracheophyta</taxon>
        <taxon>Spermatophyta</taxon>
        <taxon>Magnoliopsida</taxon>
        <taxon>eudicotyledons</taxon>
        <taxon>Gunneridae</taxon>
        <taxon>Pentapetalae</taxon>
        <taxon>asterids</taxon>
        <taxon>lamiids</taxon>
        <taxon>Lamiales</taxon>
        <taxon>Pedaliaceae</taxon>
        <taxon>Sesamum</taxon>
    </lineage>
</organism>